<comment type="subcellular location">
    <subcellularLocation>
        <location evidence="1">Cell membrane</location>
        <topology evidence="1">Multi-pass membrane protein</topology>
    </subcellularLocation>
</comment>
<keyword evidence="6 8" id="KW-1133">Transmembrane helix</keyword>
<proteinExistence type="inferred from homology"/>
<feature type="transmembrane region" description="Helical" evidence="8">
    <location>
        <begin position="277"/>
        <end position="302"/>
    </location>
</feature>
<sequence>MLSYILPIFLIIALGVWIKRTPHAPKELFPALEWFSFYVAFPALLFLRTAQLHMDARAVQSLALLVVVPMAAILLLCLIGLRLAHQLPDPARSSIIQGATRPSTYFGLAVAGLVFPDNVAALIMLTLAIALPLVNVVAVVALAWWSGKRVTARSILRNLVRNPIILATVAGAVYNMTDWPLWGPLTSALEILGSVALGLGLVCVGGGLVFRLEGAMPLVTLITNSLKLMALPGLTLLMCSALGVDQATQMAVCFYASLPTAPNAYIMARQMGGDARLMATMITTQTLLTIVTLPLWMLWLGVDFSGR</sequence>
<dbReference type="InterPro" id="IPR004776">
    <property type="entry name" value="Mem_transp_PIN-like"/>
</dbReference>
<keyword evidence="3" id="KW-0813">Transport</keyword>
<evidence type="ECO:0000256" key="4">
    <source>
        <dbReference type="ARBA" id="ARBA00022475"/>
    </source>
</evidence>
<dbReference type="PANTHER" id="PTHR36838">
    <property type="entry name" value="AUXIN EFFLUX CARRIER FAMILY PROTEIN"/>
    <property type="match status" value="1"/>
</dbReference>
<keyword evidence="10" id="KW-1185">Reference proteome</keyword>
<dbReference type="OrthoDB" id="9805563at2"/>
<feature type="transmembrane region" description="Helical" evidence="8">
    <location>
        <begin position="34"/>
        <end position="50"/>
    </location>
</feature>
<gene>
    <name evidence="9" type="ORF">E9531_05515</name>
</gene>
<evidence type="ECO:0000256" key="7">
    <source>
        <dbReference type="ARBA" id="ARBA00023136"/>
    </source>
</evidence>
<feature type="transmembrane region" description="Helical" evidence="8">
    <location>
        <begin position="119"/>
        <end position="147"/>
    </location>
</feature>
<evidence type="ECO:0000256" key="2">
    <source>
        <dbReference type="ARBA" id="ARBA00010145"/>
    </source>
</evidence>
<evidence type="ECO:0000313" key="9">
    <source>
        <dbReference type="EMBL" id="THU03650.1"/>
    </source>
</evidence>
<dbReference type="GO" id="GO:0005886">
    <property type="term" value="C:plasma membrane"/>
    <property type="evidence" value="ECO:0007669"/>
    <property type="project" value="UniProtKB-SubCell"/>
</dbReference>
<comment type="caution">
    <text evidence="9">The sequence shown here is derived from an EMBL/GenBank/DDBJ whole genome shotgun (WGS) entry which is preliminary data.</text>
</comment>
<dbReference type="PANTHER" id="PTHR36838:SF4">
    <property type="entry name" value="AUXIN EFFLUX CARRIER FAMILY PROTEIN"/>
    <property type="match status" value="1"/>
</dbReference>
<evidence type="ECO:0000256" key="8">
    <source>
        <dbReference type="SAM" id="Phobius"/>
    </source>
</evidence>
<dbReference type="Pfam" id="PF03547">
    <property type="entry name" value="Mem_trans"/>
    <property type="match status" value="1"/>
</dbReference>
<evidence type="ECO:0000313" key="10">
    <source>
        <dbReference type="Proteomes" id="UP000308917"/>
    </source>
</evidence>
<dbReference type="RefSeq" id="WP_136572758.1">
    <property type="nucleotide sequence ID" value="NZ_STFG01000004.1"/>
</dbReference>
<organism evidence="9 10">
    <name type="scientific">Lampropedia puyangensis</name>
    <dbReference type="NCBI Taxonomy" id="1330072"/>
    <lineage>
        <taxon>Bacteria</taxon>
        <taxon>Pseudomonadati</taxon>
        <taxon>Pseudomonadota</taxon>
        <taxon>Betaproteobacteria</taxon>
        <taxon>Burkholderiales</taxon>
        <taxon>Comamonadaceae</taxon>
        <taxon>Lampropedia</taxon>
    </lineage>
</organism>
<keyword evidence="5 8" id="KW-0812">Transmembrane</keyword>
<comment type="similarity">
    <text evidence="2">Belongs to the auxin efflux carrier (TC 2.A.69) family.</text>
</comment>
<keyword evidence="7 8" id="KW-0472">Membrane</keyword>
<feature type="transmembrane region" description="Helical" evidence="8">
    <location>
        <begin position="62"/>
        <end position="84"/>
    </location>
</feature>
<dbReference type="Proteomes" id="UP000308917">
    <property type="component" value="Unassembled WGS sequence"/>
</dbReference>
<reference evidence="9 10" key="1">
    <citation type="journal article" date="2015" name="Antonie Van Leeuwenhoek">
        <title>Lampropedia puyangensis sp. nov., isolated from symptomatic bark of Populus ? euramericana canker and emended description of Lampropedia hyalina (Ehrenberg 1832) Lee et al. 2004.</title>
        <authorList>
            <person name="Li Y."/>
            <person name="Wang T."/>
            <person name="Piao C.G."/>
            <person name="Wang L.F."/>
            <person name="Tian G.Z."/>
            <person name="Zhu T.H."/>
            <person name="Guo M.W."/>
        </authorList>
    </citation>
    <scope>NUCLEOTIDE SEQUENCE [LARGE SCALE GENOMIC DNA]</scope>
    <source>
        <strain evidence="9 10">2-bin</strain>
    </source>
</reference>
<evidence type="ECO:0000256" key="5">
    <source>
        <dbReference type="ARBA" id="ARBA00022692"/>
    </source>
</evidence>
<dbReference type="AlphaFoldDB" id="A0A4S8F811"/>
<evidence type="ECO:0000256" key="1">
    <source>
        <dbReference type="ARBA" id="ARBA00004651"/>
    </source>
</evidence>
<dbReference type="InterPro" id="IPR038770">
    <property type="entry name" value="Na+/solute_symporter_sf"/>
</dbReference>
<dbReference type="EMBL" id="STFG01000004">
    <property type="protein sequence ID" value="THU03650.1"/>
    <property type="molecule type" value="Genomic_DNA"/>
</dbReference>
<evidence type="ECO:0000256" key="6">
    <source>
        <dbReference type="ARBA" id="ARBA00022989"/>
    </source>
</evidence>
<feature type="transmembrane region" description="Helical" evidence="8">
    <location>
        <begin position="159"/>
        <end position="176"/>
    </location>
</feature>
<dbReference type="GO" id="GO:0055085">
    <property type="term" value="P:transmembrane transport"/>
    <property type="evidence" value="ECO:0007669"/>
    <property type="project" value="InterPro"/>
</dbReference>
<protein>
    <submittedName>
        <fullName evidence="9">AEC family transporter</fullName>
    </submittedName>
</protein>
<feature type="transmembrane region" description="Helical" evidence="8">
    <location>
        <begin position="188"/>
        <end position="210"/>
    </location>
</feature>
<dbReference type="Gene3D" id="1.20.1530.20">
    <property type="match status" value="1"/>
</dbReference>
<evidence type="ECO:0000256" key="3">
    <source>
        <dbReference type="ARBA" id="ARBA00022448"/>
    </source>
</evidence>
<name>A0A4S8F811_9BURK</name>
<accession>A0A4S8F811</accession>
<keyword evidence="4" id="KW-1003">Cell membrane</keyword>